<evidence type="ECO:0000313" key="11">
    <source>
        <dbReference type="Proteomes" id="UP000325004"/>
    </source>
</evidence>
<evidence type="ECO:0000259" key="9">
    <source>
        <dbReference type="PROSITE" id="PS51755"/>
    </source>
</evidence>
<dbReference type="InterPro" id="IPR001789">
    <property type="entry name" value="Sig_transdc_resp-reg_receiver"/>
</dbReference>
<organism evidence="10 11">
    <name type="scientific">Candidatus Cytomitobacter primus</name>
    <dbReference type="NCBI Taxonomy" id="2066024"/>
    <lineage>
        <taxon>Bacteria</taxon>
        <taxon>Pseudomonadati</taxon>
        <taxon>Pseudomonadota</taxon>
        <taxon>Alphaproteobacteria</taxon>
        <taxon>Holosporales</taxon>
        <taxon>Holosporaceae</taxon>
        <taxon>Candidatus Cytomitobacter</taxon>
    </lineage>
</organism>
<dbReference type="SUPFAM" id="SSF52172">
    <property type="entry name" value="CheY-like"/>
    <property type="match status" value="1"/>
</dbReference>
<protein>
    <submittedName>
        <fullName evidence="10">Response regulator transcription factor</fullName>
    </submittedName>
</protein>
<dbReference type="PANTHER" id="PTHR48111">
    <property type="entry name" value="REGULATOR OF RPOS"/>
    <property type="match status" value="1"/>
</dbReference>
<dbReference type="SMART" id="SM00448">
    <property type="entry name" value="REC"/>
    <property type="match status" value="1"/>
</dbReference>
<dbReference type="EMBL" id="CP043316">
    <property type="protein sequence ID" value="QEK38601.1"/>
    <property type="molecule type" value="Genomic_DNA"/>
</dbReference>
<dbReference type="RefSeq" id="WP_148971722.1">
    <property type="nucleotide sequence ID" value="NZ_CP043316.1"/>
</dbReference>
<evidence type="ECO:0000256" key="4">
    <source>
        <dbReference type="ARBA" id="ARBA00023125"/>
    </source>
</evidence>
<feature type="domain" description="Response regulatory" evidence="8">
    <location>
        <begin position="2"/>
        <end position="116"/>
    </location>
</feature>
<proteinExistence type="predicted"/>
<dbReference type="InterPro" id="IPR001867">
    <property type="entry name" value="OmpR/PhoB-type_DNA-bd"/>
</dbReference>
<dbReference type="Pfam" id="PF00072">
    <property type="entry name" value="Response_reg"/>
    <property type="match status" value="1"/>
</dbReference>
<dbReference type="PANTHER" id="PTHR48111:SF22">
    <property type="entry name" value="REGULATOR OF RPOS"/>
    <property type="match status" value="1"/>
</dbReference>
<feature type="modified residue" description="4-aspartylphosphate" evidence="6">
    <location>
        <position position="51"/>
    </location>
</feature>
<dbReference type="Gene3D" id="3.40.50.2300">
    <property type="match status" value="1"/>
</dbReference>
<evidence type="ECO:0000256" key="1">
    <source>
        <dbReference type="ARBA" id="ARBA00022553"/>
    </source>
</evidence>
<dbReference type="PROSITE" id="PS51755">
    <property type="entry name" value="OMPR_PHOB"/>
    <property type="match status" value="1"/>
</dbReference>
<dbReference type="GO" id="GO:0000156">
    <property type="term" value="F:phosphorelay response regulator activity"/>
    <property type="evidence" value="ECO:0007669"/>
    <property type="project" value="TreeGrafter"/>
</dbReference>
<dbReference type="CDD" id="cd00383">
    <property type="entry name" value="trans_reg_C"/>
    <property type="match status" value="1"/>
</dbReference>
<keyword evidence="2" id="KW-0902">Two-component regulatory system</keyword>
<evidence type="ECO:0000259" key="8">
    <source>
        <dbReference type="PROSITE" id="PS50110"/>
    </source>
</evidence>
<dbReference type="InterPro" id="IPR039420">
    <property type="entry name" value="WalR-like"/>
</dbReference>
<dbReference type="InterPro" id="IPR011006">
    <property type="entry name" value="CheY-like_superfamily"/>
</dbReference>
<dbReference type="SMART" id="SM00862">
    <property type="entry name" value="Trans_reg_C"/>
    <property type="match status" value="1"/>
</dbReference>
<evidence type="ECO:0000256" key="7">
    <source>
        <dbReference type="PROSITE-ProRule" id="PRU01091"/>
    </source>
</evidence>
<keyword evidence="1 6" id="KW-0597">Phosphoprotein</keyword>
<evidence type="ECO:0000256" key="6">
    <source>
        <dbReference type="PROSITE-ProRule" id="PRU00169"/>
    </source>
</evidence>
<dbReference type="AlphaFoldDB" id="A0A5C0UFZ9"/>
<dbReference type="GO" id="GO:0000976">
    <property type="term" value="F:transcription cis-regulatory region binding"/>
    <property type="evidence" value="ECO:0007669"/>
    <property type="project" value="TreeGrafter"/>
</dbReference>
<evidence type="ECO:0000256" key="5">
    <source>
        <dbReference type="ARBA" id="ARBA00023163"/>
    </source>
</evidence>
<dbReference type="Proteomes" id="UP000325004">
    <property type="component" value="Chromosome"/>
</dbReference>
<evidence type="ECO:0000313" key="10">
    <source>
        <dbReference type="EMBL" id="QEK38601.1"/>
    </source>
</evidence>
<dbReference type="InterPro" id="IPR036388">
    <property type="entry name" value="WH-like_DNA-bd_sf"/>
</dbReference>
<evidence type="ECO:0000256" key="2">
    <source>
        <dbReference type="ARBA" id="ARBA00023012"/>
    </source>
</evidence>
<dbReference type="Gene3D" id="1.10.10.10">
    <property type="entry name" value="Winged helix-like DNA-binding domain superfamily/Winged helix DNA-binding domain"/>
    <property type="match status" value="1"/>
</dbReference>
<dbReference type="GO" id="GO:0032993">
    <property type="term" value="C:protein-DNA complex"/>
    <property type="evidence" value="ECO:0007669"/>
    <property type="project" value="TreeGrafter"/>
</dbReference>
<feature type="DNA-binding region" description="OmpR/PhoB-type" evidence="7">
    <location>
        <begin position="124"/>
        <end position="230"/>
    </location>
</feature>
<keyword evidence="5" id="KW-0804">Transcription</keyword>
<sequence>MKVLLIEDDKAVASAIIAMLKSQSIICDHDINGQDGFDSARLSDYDVIILDMILPDIRGEELLNRIRACEIKTPIIILSCISETNQRIKALSDGADDYLPKPFDKHELLARINAIVRRSNGHAASVIRIGTFEIDLQRKTASIAGRNLVLTKTEYNILELLARRKDSFLHKDSFLDHLYNSDCNEPGRKIVDVFMCKLRKKLSNALGDSKNDDNSPAIATSWGNGYRLDQRKNLADYLLPKNKTQTKQISDNQFNNKHDFINSKLSKKIKISS</sequence>
<dbReference type="Pfam" id="PF00486">
    <property type="entry name" value="Trans_reg_C"/>
    <property type="match status" value="1"/>
</dbReference>
<feature type="domain" description="OmpR/PhoB-type" evidence="9">
    <location>
        <begin position="124"/>
        <end position="230"/>
    </location>
</feature>
<keyword evidence="4 7" id="KW-0238">DNA-binding</keyword>
<accession>A0A5C0UFZ9</accession>
<keyword evidence="11" id="KW-1185">Reference proteome</keyword>
<dbReference type="OrthoDB" id="9802426at2"/>
<evidence type="ECO:0000256" key="3">
    <source>
        <dbReference type="ARBA" id="ARBA00023015"/>
    </source>
</evidence>
<dbReference type="GO" id="GO:0006355">
    <property type="term" value="P:regulation of DNA-templated transcription"/>
    <property type="evidence" value="ECO:0007669"/>
    <property type="project" value="InterPro"/>
</dbReference>
<dbReference type="GO" id="GO:0005829">
    <property type="term" value="C:cytosol"/>
    <property type="evidence" value="ECO:0007669"/>
    <property type="project" value="TreeGrafter"/>
</dbReference>
<dbReference type="PROSITE" id="PS50110">
    <property type="entry name" value="RESPONSE_REGULATORY"/>
    <property type="match status" value="1"/>
</dbReference>
<name>A0A5C0UFZ9_9PROT</name>
<dbReference type="Gene3D" id="6.10.250.690">
    <property type="match status" value="1"/>
</dbReference>
<gene>
    <name evidence="10" type="ORF">FZC34_01605</name>
</gene>
<dbReference type="KEGG" id="cpri:FZC34_01605"/>
<reference evidence="10 11" key="1">
    <citation type="submission" date="2019-08" db="EMBL/GenBank/DDBJ databases">
        <title>Highly reduced genomes of protist endosymbionts show evolutionary convergence.</title>
        <authorList>
            <person name="George E."/>
            <person name="Husnik F."/>
            <person name="Tashyreva D."/>
            <person name="Prokopchuk G."/>
            <person name="Horak A."/>
            <person name="Kwong W.K."/>
            <person name="Lukes J."/>
            <person name="Keeling P.J."/>
        </authorList>
    </citation>
    <scope>NUCLEOTIDE SEQUENCE [LARGE SCALE GENOMIC DNA]</scope>
    <source>
        <strain evidence="10">1604LC</strain>
    </source>
</reference>
<keyword evidence="3" id="KW-0805">Transcription regulation</keyword>